<keyword evidence="6" id="KW-1185">Reference proteome</keyword>
<sequence>MPGNRAPSPAMMQPQPNGMPYGYGSVPPNPGPASLMTDQYMNNDSGMSTPGISPTHHSAAALSAQQKRAYRQRRKDPSCDACRERKVKCDATDTSSCSECSSRGVKCQFTKETNRRMSSIKQVQDLEKQLALAKQQINQLRNMLQEGGANEASSNAPQVPSLSLPDTGKRERRHAPPKIEGFDEVRKNIRTYSKGIFKPPPPYRQFGPQPTYPHVTHALPPKHVADHLLSHYRGSVHVYAPHLHWPTFIQEYEDLYRAGTFERCRHIWVALFYAVLACGTLMDPQRRSPTEESEGAQFLEKSIASINTWSDELTVNHVRTSLLLSIYFMEVNLRSPGWVWLGAAVRVSQDIGLHTENGPYPPMETEMRRRVWWSVYNWDRICSMEIGRPLLIDDEDCDVSEPVPVDDDCIRPNGIVMPPPGQAVPSGLIAVIPVTRITAQLKKTLKSQTVAASTLATCDEHFKSVMASWPDPYPIHSQAPLDPRLLTAGCSLQTARFFLYRHNMSPACRPSDRRDALDRCVSVAKDTAHYVQRTLQHPSTSPAQGYLSPAHMSNWAGRIRTMCPAFFCTHLWRCQLVLCLRGEFGAALTLVHVSAAVSDLRKNNVGCGRFLAFFLDKLIGRLRNGATHQTLETDEEMLAYASGDMQGCSDDAWAWTGGETGTNLHQPHAIVNGSGGDKPALQAEQLSTSTLSEREVQEWGGWDHIQRTLNQLVQDQQQVQAMPPRPTSTHPPGQYPGPPPTYPGPPPTSAPQPQQSSLGPPPHPQPGSVSPNPSNSGASSSRISIKDIM</sequence>
<dbReference type="PROSITE" id="PS00463">
    <property type="entry name" value="ZN2_CY6_FUNGAL_1"/>
    <property type="match status" value="1"/>
</dbReference>
<evidence type="ECO:0000256" key="2">
    <source>
        <dbReference type="ARBA" id="ARBA00023242"/>
    </source>
</evidence>
<evidence type="ECO:0000313" key="5">
    <source>
        <dbReference type="EMBL" id="KAK4505607.1"/>
    </source>
</evidence>
<dbReference type="InterPro" id="IPR036864">
    <property type="entry name" value="Zn2-C6_fun-type_DNA-bd_sf"/>
</dbReference>
<dbReference type="InterPro" id="IPR001138">
    <property type="entry name" value="Zn2Cys6_DnaBD"/>
</dbReference>
<dbReference type="Proteomes" id="UP001305779">
    <property type="component" value="Unassembled WGS sequence"/>
</dbReference>
<proteinExistence type="predicted"/>
<dbReference type="PANTHER" id="PTHR46910:SF1">
    <property type="entry name" value="MISCELLANEOUS ZN(II)2CYS6 TRANSCRIPTION FACTOR (EUROFUNG)-RELATED"/>
    <property type="match status" value="1"/>
</dbReference>
<feature type="domain" description="Zn(2)-C6 fungal-type" evidence="4">
    <location>
        <begin position="78"/>
        <end position="109"/>
    </location>
</feature>
<feature type="region of interest" description="Disordered" evidence="3">
    <location>
        <begin position="715"/>
        <end position="789"/>
    </location>
</feature>
<accession>A0ABR0EVF6</accession>
<keyword evidence="1" id="KW-0479">Metal-binding</keyword>
<comment type="caution">
    <text evidence="5">The sequence shown here is derived from an EMBL/GenBank/DDBJ whole genome shotgun (WGS) entry which is preliminary data.</text>
</comment>
<organism evidence="5 6">
    <name type="scientific">Zasmidium cellare</name>
    <name type="common">Wine cellar mold</name>
    <name type="synonym">Racodium cellare</name>
    <dbReference type="NCBI Taxonomy" id="395010"/>
    <lineage>
        <taxon>Eukaryota</taxon>
        <taxon>Fungi</taxon>
        <taxon>Dikarya</taxon>
        <taxon>Ascomycota</taxon>
        <taxon>Pezizomycotina</taxon>
        <taxon>Dothideomycetes</taxon>
        <taxon>Dothideomycetidae</taxon>
        <taxon>Mycosphaerellales</taxon>
        <taxon>Mycosphaerellaceae</taxon>
        <taxon>Zasmidium</taxon>
    </lineage>
</organism>
<dbReference type="InterPro" id="IPR050987">
    <property type="entry name" value="AtrR-like"/>
</dbReference>
<feature type="region of interest" description="Disordered" evidence="3">
    <location>
        <begin position="1"/>
        <end position="82"/>
    </location>
</feature>
<dbReference type="PANTHER" id="PTHR46910">
    <property type="entry name" value="TRANSCRIPTION FACTOR PDR1"/>
    <property type="match status" value="1"/>
</dbReference>
<feature type="compositionally biased region" description="Low complexity" evidence="3">
    <location>
        <begin position="766"/>
        <end position="783"/>
    </location>
</feature>
<gene>
    <name evidence="5" type="ORF">PRZ48_003570</name>
</gene>
<dbReference type="SMART" id="SM00906">
    <property type="entry name" value="Fungal_trans"/>
    <property type="match status" value="1"/>
</dbReference>
<dbReference type="SMART" id="SM00066">
    <property type="entry name" value="GAL4"/>
    <property type="match status" value="1"/>
</dbReference>
<dbReference type="SUPFAM" id="SSF57701">
    <property type="entry name" value="Zn2/Cys6 DNA-binding domain"/>
    <property type="match status" value="1"/>
</dbReference>
<evidence type="ECO:0000259" key="4">
    <source>
        <dbReference type="PROSITE" id="PS50048"/>
    </source>
</evidence>
<evidence type="ECO:0000256" key="3">
    <source>
        <dbReference type="SAM" id="MobiDB-lite"/>
    </source>
</evidence>
<dbReference type="InterPro" id="IPR007219">
    <property type="entry name" value="XnlR_reg_dom"/>
</dbReference>
<dbReference type="Gene3D" id="4.10.240.10">
    <property type="entry name" value="Zn(2)-C6 fungal-type DNA-binding domain"/>
    <property type="match status" value="1"/>
</dbReference>
<dbReference type="Pfam" id="PF04082">
    <property type="entry name" value="Fungal_trans"/>
    <property type="match status" value="1"/>
</dbReference>
<evidence type="ECO:0000256" key="1">
    <source>
        <dbReference type="ARBA" id="ARBA00022723"/>
    </source>
</evidence>
<feature type="region of interest" description="Disordered" evidence="3">
    <location>
        <begin position="148"/>
        <end position="175"/>
    </location>
</feature>
<evidence type="ECO:0000313" key="6">
    <source>
        <dbReference type="Proteomes" id="UP001305779"/>
    </source>
</evidence>
<reference evidence="5 6" key="1">
    <citation type="journal article" date="2023" name="G3 (Bethesda)">
        <title>A chromosome-level genome assembly of Zasmidium syzygii isolated from banana leaves.</title>
        <authorList>
            <person name="van Westerhoven A.C."/>
            <person name="Mehrabi R."/>
            <person name="Talebi R."/>
            <person name="Steentjes M.B.F."/>
            <person name="Corcolon B."/>
            <person name="Chong P.A."/>
            <person name="Kema G.H.J."/>
            <person name="Seidl M.F."/>
        </authorList>
    </citation>
    <scope>NUCLEOTIDE SEQUENCE [LARGE SCALE GENOMIC DNA]</scope>
    <source>
        <strain evidence="5 6">P124</strain>
    </source>
</reference>
<dbReference type="CDD" id="cd00067">
    <property type="entry name" value="GAL4"/>
    <property type="match status" value="1"/>
</dbReference>
<feature type="compositionally biased region" description="Pro residues" evidence="3">
    <location>
        <begin position="733"/>
        <end position="750"/>
    </location>
</feature>
<name>A0ABR0EVF6_ZASCE</name>
<dbReference type="PROSITE" id="PS50048">
    <property type="entry name" value="ZN2_CY6_FUNGAL_2"/>
    <property type="match status" value="1"/>
</dbReference>
<keyword evidence="2" id="KW-0539">Nucleus</keyword>
<dbReference type="Pfam" id="PF00172">
    <property type="entry name" value="Zn_clus"/>
    <property type="match status" value="1"/>
</dbReference>
<dbReference type="EMBL" id="JAXOVC010000002">
    <property type="protein sequence ID" value="KAK4505607.1"/>
    <property type="molecule type" value="Genomic_DNA"/>
</dbReference>
<feature type="compositionally biased region" description="Polar residues" evidence="3">
    <location>
        <begin position="151"/>
        <end position="161"/>
    </location>
</feature>
<feature type="compositionally biased region" description="Polar residues" evidence="3">
    <location>
        <begin position="36"/>
        <end position="56"/>
    </location>
</feature>
<protein>
    <recommendedName>
        <fullName evidence="4">Zn(2)-C6 fungal-type domain-containing protein</fullName>
    </recommendedName>
</protein>
<dbReference type="CDD" id="cd12148">
    <property type="entry name" value="fungal_TF_MHR"/>
    <property type="match status" value="1"/>
</dbReference>